<evidence type="ECO:0000256" key="1">
    <source>
        <dbReference type="ARBA" id="ARBA00006484"/>
    </source>
</evidence>
<evidence type="ECO:0000256" key="2">
    <source>
        <dbReference type="ARBA" id="ARBA00023002"/>
    </source>
</evidence>
<name>A0ABS7EKJ0_9GAMM</name>
<dbReference type="Gene3D" id="3.40.50.720">
    <property type="entry name" value="NAD(P)-binding Rossmann-like Domain"/>
    <property type="match status" value="1"/>
</dbReference>
<protein>
    <submittedName>
        <fullName evidence="4">SDR family NAD(P)-dependent oxidoreductase</fullName>
    </submittedName>
</protein>
<dbReference type="PANTHER" id="PTHR24320">
    <property type="entry name" value="RETINOL DEHYDROGENASE"/>
    <property type="match status" value="1"/>
</dbReference>
<dbReference type="PRINTS" id="PR00081">
    <property type="entry name" value="GDHRDH"/>
</dbReference>
<comment type="similarity">
    <text evidence="1 3">Belongs to the short-chain dehydrogenases/reductases (SDR) family.</text>
</comment>
<dbReference type="Proteomes" id="UP001166251">
    <property type="component" value="Unassembled WGS sequence"/>
</dbReference>
<dbReference type="EMBL" id="JAHZSS010000031">
    <property type="protein sequence ID" value="MBW8192864.1"/>
    <property type="molecule type" value="Genomic_DNA"/>
</dbReference>
<evidence type="ECO:0000256" key="3">
    <source>
        <dbReference type="RuleBase" id="RU000363"/>
    </source>
</evidence>
<keyword evidence="2" id="KW-0560">Oxidoreductase</keyword>
<dbReference type="InterPro" id="IPR020904">
    <property type="entry name" value="Sc_DH/Rdtase_CS"/>
</dbReference>
<evidence type="ECO:0000313" key="4">
    <source>
        <dbReference type="EMBL" id="MBW8192864.1"/>
    </source>
</evidence>
<comment type="caution">
    <text evidence="4">The sequence shown here is derived from an EMBL/GenBank/DDBJ whole genome shotgun (WGS) entry which is preliminary data.</text>
</comment>
<dbReference type="PROSITE" id="PS00061">
    <property type="entry name" value="ADH_SHORT"/>
    <property type="match status" value="1"/>
</dbReference>
<dbReference type="RefSeq" id="WP_220105507.1">
    <property type="nucleotide sequence ID" value="NZ_JAHZSS010000031.1"/>
</dbReference>
<dbReference type="PANTHER" id="PTHR24320:SF148">
    <property type="entry name" value="NAD(P)-BINDING ROSSMANN-FOLD SUPERFAMILY PROTEIN"/>
    <property type="match status" value="1"/>
</dbReference>
<dbReference type="InterPro" id="IPR036291">
    <property type="entry name" value="NAD(P)-bd_dom_sf"/>
</dbReference>
<reference evidence="4" key="1">
    <citation type="submission" date="2021-07" db="EMBL/GenBank/DDBJ databases">
        <title>Neiella marina sp. nov., isolated from the intestinal content of sea cucumber Apostichopus japonicus.</title>
        <authorList>
            <person name="Bai X."/>
        </authorList>
    </citation>
    <scope>NUCLEOTIDE SEQUENCE</scope>
    <source>
        <strain evidence="4">126</strain>
    </source>
</reference>
<sequence length="265" mass="27793">MMKTILLTGATDGIGLETAKLLLADGHRVLLHGRNPEKLAKVQQSLAAIGGVSEVYVADLSRLADTVALAEEVLKQHPSIDVLINNAGVYNTPSTVTADDLDTRFAVNTIAPYLLTQRLLPAFSANGRIVNLSSAAQAPVEASALAKPSDQSAGLIYAQSKLALTMWSRALADQLASNGPAVIAVNPGSLLASKMVKDAYGVQGGDLSIGANILYRAALDDEFASASGRYYDNDAKQFAPPHVDALNDSKNQQIVAAIEAIISDL</sequence>
<dbReference type="Pfam" id="PF00106">
    <property type="entry name" value="adh_short"/>
    <property type="match status" value="1"/>
</dbReference>
<accession>A0ABS7EKJ0</accession>
<proteinExistence type="inferred from homology"/>
<evidence type="ECO:0000313" key="5">
    <source>
        <dbReference type="Proteomes" id="UP001166251"/>
    </source>
</evidence>
<gene>
    <name evidence="4" type="ORF">K0504_17640</name>
</gene>
<dbReference type="SUPFAM" id="SSF51735">
    <property type="entry name" value="NAD(P)-binding Rossmann-fold domains"/>
    <property type="match status" value="1"/>
</dbReference>
<organism evidence="4 5">
    <name type="scientific">Neiella holothuriorum</name>
    <dbReference type="NCBI Taxonomy" id="2870530"/>
    <lineage>
        <taxon>Bacteria</taxon>
        <taxon>Pseudomonadati</taxon>
        <taxon>Pseudomonadota</taxon>
        <taxon>Gammaproteobacteria</taxon>
        <taxon>Alteromonadales</taxon>
        <taxon>Echinimonadaceae</taxon>
        <taxon>Neiella</taxon>
    </lineage>
</organism>
<dbReference type="InterPro" id="IPR002347">
    <property type="entry name" value="SDR_fam"/>
</dbReference>
<dbReference type="PRINTS" id="PR00080">
    <property type="entry name" value="SDRFAMILY"/>
</dbReference>
<keyword evidence="5" id="KW-1185">Reference proteome</keyword>